<evidence type="ECO:0000313" key="2">
    <source>
        <dbReference type="EMBL" id="VYU32569.1"/>
    </source>
</evidence>
<reference evidence="2" key="1">
    <citation type="submission" date="2019-11" db="EMBL/GenBank/DDBJ databases">
        <authorList>
            <person name="Feng L."/>
        </authorList>
    </citation>
    <scope>NUCLEOTIDE SEQUENCE</scope>
    <source>
        <strain evidence="2">VdisparLFYP95</strain>
    </source>
</reference>
<proteinExistence type="predicted"/>
<dbReference type="NCBIfam" id="NF046000">
    <property type="entry name" value="MAG1210_fam"/>
    <property type="match status" value="1"/>
</dbReference>
<name>A0A6N3DZ39_9FIRM</name>
<dbReference type="AlphaFoldDB" id="A0A6N3DZ39"/>
<evidence type="ECO:0000256" key="1">
    <source>
        <dbReference type="SAM" id="Phobius"/>
    </source>
</evidence>
<keyword evidence="1" id="KW-0472">Membrane</keyword>
<keyword evidence="1" id="KW-1133">Transmembrane helix</keyword>
<dbReference type="RefSeq" id="WP_422103717.1">
    <property type="nucleotide sequence ID" value="NZ_CACRUF010000054.1"/>
</dbReference>
<accession>A0A6N3DZ39</accession>
<feature type="transmembrane region" description="Helical" evidence="1">
    <location>
        <begin position="79"/>
        <end position="96"/>
    </location>
</feature>
<dbReference type="EMBL" id="CACRUF010000054">
    <property type="protein sequence ID" value="VYU32569.1"/>
    <property type="molecule type" value="Genomic_DNA"/>
</dbReference>
<gene>
    <name evidence="2" type="ORF">VDLFYP95_00140</name>
</gene>
<sequence>MSNVSNEYNEALLEPLKYYREELKDAFQQVTEEYFQQLVDQSKIDIDNNKVLIDKYTVVSENRDQSNTSYKRFGLIKKVDIVIGIGAIIYGIYQFSQEYIDIVAVIVSILILVLCVGLYLYWIKPNSKSLEEKLNDLDATLAKMRQEGYEMMASLNNLFHSEMTSELLKKAIPFIHMDSNFNIERYEQLVKDYGFLEKGDVNHSTLDIASGDILGNPFVFLKRIIHWMDDYTYEGTLNVTYTEEYVDSNGNLKTRDVNETLRAVIRQPGPYYANKVSLVYGNHAAPNLTFHRKPPEKGFFNFGGAKSRLAKGIASLRQKSQDSLEAGSNFQALANEEFDAQFNALDRNNEVEFRVLFTPLAQNNYKDIFENSPYGDDFIFNKEYKINEIKADNSQNWDFDTSPSQYYDFSFQKIKEKFINYNCSYFDHMYFSFLPILAIPVYQQMASNDYIYGKSYNFKYNDYITEMLANKMGLNLFVPPDAAQRNNVKTILKTSHHKNEGDSEVIKVDAHSYRAIEHVDQVPVRAGNGRTYYVPVRWDEYVPVTKHELIEVSEIKSAGEDFNHIKGLDQYQKSENNRDRSFAYDHFMAGKLYRQNQSLDDLLNTIYKEFGGTQNG</sequence>
<organism evidence="2">
    <name type="scientific">Veillonella dispar</name>
    <dbReference type="NCBI Taxonomy" id="39778"/>
    <lineage>
        <taxon>Bacteria</taxon>
        <taxon>Bacillati</taxon>
        <taxon>Bacillota</taxon>
        <taxon>Negativicutes</taxon>
        <taxon>Veillonellales</taxon>
        <taxon>Veillonellaceae</taxon>
        <taxon>Veillonella</taxon>
    </lineage>
</organism>
<keyword evidence="1" id="KW-0812">Transmembrane</keyword>
<feature type="transmembrane region" description="Helical" evidence="1">
    <location>
        <begin position="102"/>
        <end position="123"/>
    </location>
</feature>
<protein>
    <submittedName>
        <fullName evidence="2">Uncharacterized protein</fullName>
    </submittedName>
</protein>